<proteinExistence type="predicted"/>
<dbReference type="AlphaFoldDB" id="A0AAD7KYW4"/>
<comment type="caution">
    <text evidence="1">The sequence shown here is derived from an EMBL/GenBank/DDBJ whole genome shotgun (WGS) entry which is preliminary data.</text>
</comment>
<keyword evidence="2" id="KW-1185">Reference proteome</keyword>
<dbReference type="KEGG" id="qsa:O6P43_028931"/>
<dbReference type="EMBL" id="JARAOO010000012">
    <property type="protein sequence ID" value="KAJ7948459.1"/>
    <property type="molecule type" value="Genomic_DNA"/>
</dbReference>
<name>A0AAD7KYW4_QUISA</name>
<dbReference type="Proteomes" id="UP001163823">
    <property type="component" value="Chromosome 12"/>
</dbReference>
<protein>
    <submittedName>
        <fullName evidence="1">DUF1685 family protein</fullName>
    </submittedName>
</protein>
<organism evidence="1 2">
    <name type="scientific">Quillaja saponaria</name>
    <name type="common">Soap bark tree</name>
    <dbReference type="NCBI Taxonomy" id="32244"/>
    <lineage>
        <taxon>Eukaryota</taxon>
        <taxon>Viridiplantae</taxon>
        <taxon>Streptophyta</taxon>
        <taxon>Embryophyta</taxon>
        <taxon>Tracheophyta</taxon>
        <taxon>Spermatophyta</taxon>
        <taxon>Magnoliopsida</taxon>
        <taxon>eudicotyledons</taxon>
        <taxon>Gunneridae</taxon>
        <taxon>Pentapetalae</taxon>
        <taxon>rosids</taxon>
        <taxon>fabids</taxon>
        <taxon>Fabales</taxon>
        <taxon>Quillajaceae</taxon>
        <taxon>Quillaja</taxon>
    </lineage>
</organism>
<evidence type="ECO:0000313" key="2">
    <source>
        <dbReference type="Proteomes" id="UP001163823"/>
    </source>
</evidence>
<evidence type="ECO:0000313" key="1">
    <source>
        <dbReference type="EMBL" id="KAJ7948459.1"/>
    </source>
</evidence>
<gene>
    <name evidence="1" type="ORF">O6P43_028931</name>
</gene>
<dbReference type="PANTHER" id="PTHR33785">
    <property type="entry name" value="OS06G0550800 PROTEIN"/>
    <property type="match status" value="1"/>
</dbReference>
<dbReference type="PANTHER" id="PTHR33785:SF12">
    <property type="entry name" value="DUF1685 FAMILY PROTEIN"/>
    <property type="match status" value="1"/>
</dbReference>
<accession>A0AAD7KYW4</accession>
<sequence>MAAQEILKLFDSYWFETTIFTKTPTSPSLSNPITQTQPQILAQESKLLKIPSLRVRSLSDQNLTIKTSFLSDSLSTNSDLLTPKLQTILSGEVVEAEAGDEEEIPTKKKVNRRRRSRKIKRSSKSLSELEFKEVKGFMDLGFVFSEEDKDSKLVSLIPGLQRFGKFESGEVLEGKNEIDEETEISRPYLSEAWGVLDENKLKNPLMNWRIPALGTDEIDMKDHLKFWAHTVASTVR</sequence>
<reference evidence="1" key="1">
    <citation type="journal article" date="2023" name="Science">
        <title>Elucidation of the pathway for biosynthesis of saponin adjuvants from the soapbark tree.</title>
        <authorList>
            <person name="Reed J."/>
            <person name="Orme A."/>
            <person name="El-Demerdash A."/>
            <person name="Owen C."/>
            <person name="Martin L.B.B."/>
            <person name="Misra R.C."/>
            <person name="Kikuchi S."/>
            <person name="Rejzek M."/>
            <person name="Martin A.C."/>
            <person name="Harkess A."/>
            <person name="Leebens-Mack J."/>
            <person name="Louveau T."/>
            <person name="Stephenson M.J."/>
            <person name="Osbourn A."/>
        </authorList>
    </citation>
    <scope>NUCLEOTIDE SEQUENCE</scope>
    <source>
        <strain evidence="1">S10</strain>
    </source>
</reference>